<evidence type="ECO:0000313" key="6">
    <source>
        <dbReference type="Proteomes" id="UP001370490"/>
    </source>
</evidence>
<dbReference type="Gene3D" id="3.50.50.60">
    <property type="entry name" value="FAD/NAD(P)-binding domain"/>
    <property type="match status" value="2"/>
</dbReference>
<evidence type="ECO:0000259" key="4">
    <source>
        <dbReference type="Pfam" id="PF05199"/>
    </source>
</evidence>
<name>A0AAN8VQ61_9MAGN</name>
<gene>
    <name evidence="5" type="ORF">RJ641_003636</name>
</gene>
<dbReference type="PANTHER" id="PTHR45968:SF2">
    <property type="entry name" value="(R)-MANDELONITRILE LYASE-LIKE"/>
    <property type="match status" value="1"/>
</dbReference>
<dbReference type="InterPro" id="IPR036188">
    <property type="entry name" value="FAD/NAD-bd_sf"/>
</dbReference>
<keyword evidence="3" id="KW-0274">FAD</keyword>
<comment type="caution">
    <text evidence="5">The sequence shown here is derived from an EMBL/GenBank/DDBJ whole genome shotgun (WGS) entry which is preliminary data.</text>
</comment>
<dbReference type="InterPro" id="IPR007867">
    <property type="entry name" value="GMC_OxRtase_C"/>
</dbReference>
<dbReference type="EMBL" id="JBAMMX010000011">
    <property type="protein sequence ID" value="KAK6931843.1"/>
    <property type="molecule type" value="Genomic_DNA"/>
</dbReference>
<dbReference type="InterPro" id="IPR051871">
    <property type="entry name" value="GMC_Oxidoreductase-Related"/>
</dbReference>
<reference evidence="5 6" key="1">
    <citation type="submission" date="2023-12" db="EMBL/GenBank/DDBJ databases">
        <title>A high-quality genome assembly for Dillenia turbinata (Dilleniales).</title>
        <authorList>
            <person name="Chanderbali A."/>
        </authorList>
    </citation>
    <scope>NUCLEOTIDE SEQUENCE [LARGE SCALE GENOMIC DNA]</scope>
    <source>
        <strain evidence="5">LSX21</strain>
        <tissue evidence="5">Leaf</tissue>
    </source>
</reference>
<dbReference type="Pfam" id="PF05199">
    <property type="entry name" value="GMC_oxred_C"/>
    <property type="match status" value="1"/>
</dbReference>
<dbReference type="GO" id="GO:0016614">
    <property type="term" value="F:oxidoreductase activity, acting on CH-OH group of donors"/>
    <property type="evidence" value="ECO:0007669"/>
    <property type="project" value="InterPro"/>
</dbReference>
<dbReference type="SUPFAM" id="SSF51905">
    <property type="entry name" value="FAD/NAD(P)-binding domain"/>
    <property type="match status" value="1"/>
</dbReference>
<feature type="domain" description="Glucose-methanol-choline oxidoreductase C-terminal" evidence="4">
    <location>
        <begin position="44"/>
        <end position="95"/>
    </location>
</feature>
<keyword evidence="6" id="KW-1185">Reference proteome</keyword>
<evidence type="ECO:0000256" key="2">
    <source>
        <dbReference type="ARBA" id="ARBA00022630"/>
    </source>
</evidence>
<proteinExistence type="predicted"/>
<evidence type="ECO:0000256" key="1">
    <source>
        <dbReference type="ARBA" id="ARBA00001974"/>
    </source>
</evidence>
<dbReference type="AlphaFoldDB" id="A0AAN8VQ61"/>
<evidence type="ECO:0000313" key="5">
    <source>
        <dbReference type="EMBL" id="KAK6931843.1"/>
    </source>
</evidence>
<dbReference type="Proteomes" id="UP001370490">
    <property type="component" value="Unassembled WGS sequence"/>
</dbReference>
<organism evidence="5 6">
    <name type="scientific">Dillenia turbinata</name>
    <dbReference type="NCBI Taxonomy" id="194707"/>
    <lineage>
        <taxon>Eukaryota</taxon>
        <taxon>Viridiplantae</taxon>
        <taxon>Streptophyta</taxon>
        <taxon>Embryophyta</taxon>
        <taxon>Tracheophyta</taxon>
        <taxon>Spermatophyta</taxon>
        <taxon>Magnoliopsida</taxon>
        <taxon>eudicotyledons</taxon>
        <taxon>Gunneridae</taxon>
        <taxon>Pentapetalae</taxon>
        <taxon>Dilleniales</taxon>
        <taxon>Dilleniaceae</taxon>
        <taxon>Dillenia</taxon>
    </lineage>
</organism>
<protein>
    <submittedName>
        <fullName evidence="5">Glucose-methanol-choline oxidoreductase, C-terminal</fullName>
    </submittedName>
</protein>
<accession>A0AAN8VQ61</accession>
<keyword evidence="2" id="KW-0285">Flavoprotein</keyword>
<evidence type="ECO:0000256" key="3">
    <source>
        <dbReference type="ARBA" id="ARBA00022827"/>
    </source>
</evidence>
<sequence>MSISLSSKSIVGVVYKDQLGDFHHAMVREKGEVILSARGVGSPQHIWHYHGGCTVGKVVNHDFRVIGIDAMWILDGSTFNISPGINSHATLMMLGRHIGLKIIKDRL</sequence>
<comment type="cofactor">
    <cofactor evidence="1">
        <name>FAD</name>
        <dbReference type="ChEBI" id="CHEBI:57692"/>
    </cofactor>
</comment>
<dbReference type="PANTHER" id="PTHR45968">
    <property type="entry name" value="OSJNBA0019K04.7 PROTEIN"/>
    <property type="match status" value="1"/>
</dbReference>